<evidence type="ECO:0000256" key="8">
    <source>
        <dbReference type="ARBA" id="ARBA00022884"/>
    </source>
</evidence>
<dbReference type="GO" id="GO:0003964">
    <property type="term" value="F:RNA-directed DNA polymerase activity"/>
    <property type="evidence" value="ECO:0007669"/>
    <property type="project" value="UniProtKB-KW"/>
</dbReference>
<keyword evidence="10" id="KW-0695">RNA-directed DNA polymerase</keyword>
<keyword evidence="18" id="KW-1185">Reference proteome</keyword>
<evidence type="ECO:0000256" key="1">
    <source>
        <dbReference type="ARBA" id="ARBA00022578"/>
    </source>
</evidence>
<feature type="compositionally biased region" description="Low complexity" evidence="15">
    <location>
        <begin position="263"/>
        <end position="275"/>
    </location>
</feature>
<keyword evidence="9" id="KW-0229">DNA integration</keyword>
<comment type="catalytic activity">
    <reaction evidence="14">
        <text>DNA(n) + a 2'-deoxyribonucleoside 5'-triphosphate = DNA(n+1) + diphosphate</text>
        <dbReference type="Rhea" id="RHEA:22508"/>
        <dbReference type="Rhea" id="RHEA-COMP:17339"/>
        <dbReference type="Rhea" id="RHEA-COMP:17340"/>
        <dbReference type="ChEBI" id="CHEBI:33019"/>
        <dbReference type="ChEBI" id="CHEBI:61560"/>
        <dbReference type="ChEBI" id="CHEBI:173112"/>
        <dbReference type="EC" id="2.7.7.7"/>
    </reaction>
</comment>
<evidence type="ECO:0000256" key="3">
    <source>
        <dbReference type="ARBA" id="ARBA00022722"/>
    </source>
</evidence>
<evidence type="ECO:0000256" key="2">
    <source>
        <dbReference type="ARBA" id="ARBA00022695"/>
    </source>
</evidence>
<dbReference type="InterPro" id="IPR012337">
    <property type="entry name" value="RNaseH-like_sf"/>
</dbReference>
<dbReference type="Proteomes" id="UP000765509">
    <property type="component" value="Unassembled WGS sequence"/>
</dbReference>
<keyword evidence="1" id="KW-0815">Transposition</keyword>
<dbReference type="InterPro" id="IPR001584">
    <property type="entry name" value="Integrase_cat-core"/>
</dbReference>
<keyword evidence="2" id="KW-0548">Nucleotidyltransferase</keyword>
<evidence type="ECO:0000256" key="5">
    <source>
        <dbReference type="ARBA" id="ARBA00022759"/>
    </source>
</evidence>
<sequence>MQTLSCVKGLYNVPFNHDINLCKTCSLAKSQHSPFHPESRNLVTWPGDVVVADLMRPFPPSFDKKVYGMIIQDHFSSLGPFYALKSKSEAPQFLMNWIAQFTNLTPHLVKRLWTDNAGEFLSKSLNLFLEQRGIIHKTIFPYEHHQAGKIEWTNRTVAEVARSMLLKRNLGTTLWPYAFRHAFWVFNRVLHAGNDRAPYKLMTGRKPDLTPLQVFGCRAASALFDETPWDPKEEVNTIEVQSMLDPTLVEEMNGQDESVEFLSSEASNNSEAPNNYKKAMAAEAKN</sequence>
<keyword evidence="6" id="KW-0378">Hydrolase</keyword>
<evidence type="ECO:0000256" key="6">
    <source>
        <dbReference type="ARBA" id="ARBA00022801"/>
    </source>
</evidence>
<keyword evidence="5" id="KW-0255">Endonuclease</keyword>
<evidence type="ECO:0000256" key="10">
    <source>
        <dbReference type="ARBA" id="ARBA00022918"/>
    </source>
</evidence>
<keyword evidence="11" id="KW-0239">DNA-directed DNA polymerase</keyword>
<protein>
    <recommendedName>
        <fullName evidence="16">Integrase catalytic domain-containing protein</fullName>
    </recommendedName>
</protein>
<proteinExistence type="predicted"/>
<keyword evidence="7" id="KW-0460">Magnesium</keyword>
<gene>
    <name evidence="17" type="ORF">O181_002305</name>
</gene>
<evidence type="ECO:0000313" key="17">
    <source>
        <dbReference type="EMBL" id="MBW0462590.1"/>
    </source>
</evidence>
<dbReference type="SUPFAM" id="SSF53098">
    <property type="entry name" value="Ribonuclease H-like"/>
    <property type="match status" value="1"/>
</dbReference>
<comment type="catalytic activity">
    <reaction evidence="13">
        <text>DNA(n) + a 2'-deoxyribonucleoside 5'-triphosphate = DNA(n+1) + diphosphate</text>
        <dbReference type="Rhea" id="RHEA:22508"/>
        <dbReference type="Rhea" id="RHEA-COMP:17339"/>
        <dbReference type="Rhea" id="RHEA-COMP:17340"/>
        <dbReference type="ChEBI" id="CHEBI:33019"/>
        <dbReference type="ChEBI" id="CHEBI:61560"/>
        <dbReference type="ChEBI" id="CHEBI:173112"/>
        <dbReference type="EC" id="2.7.7.49"/>
    </reaction>
</comment>
<dbReference type="GO" id="GO:0016787">
    <property type="term" value="F:hydrolase activity"/>
    <property type="evidence" value="ECO:0007669"/>
    <property type="project" value="UniProtKB-KW"/>
</dbReference>
<evidence type="ECO:0000259" key="16">
    <source>
        <dbReference type="PROSITE" id="PS50994"/>
    </source>
</evidence>
<evidence type="ECO:0000256" key="12">
    <source>
        <dbReference type="ARBA" id="ARBA00023172"/>
    </source>
</evidence>
<reference evidence="17" key="1">
    <citation type="submission" date="2021-03" db="EMBL/GenBank/DDBJ databases">
        <title>Draft genome sequence of rust myrtle Austropuccinia psidii MF-1, a brazilian biotype.</title>
        <authorList>
            <person name="Quecine M.C."/>
            <person name="Pachon D.M.R."/>
            <person name="Bonatelli M.L."/>
            <person name="Correr F.H."/>
            <person name="Franceschini L.M."/>
            <person name="Leite T.F."/>
            <person name="Margarido G.R.A."/>
            <person name="Almeida C.A."/>
            <person name="Ferrarezi J.A."/>
            <person name="Labate C.A."/>
        </authorList>
    </citation>
    <scope>NUCLEOTIDE SEQUENCE</scope>
    <source>
        <strain evidence="17">MF-1</strain>
    </source>
</reference>
<evidence type="ECO:0000313" key="18">
    <source>
        <dbReference type="Proteomes" id="UP000765509"/>
    </source>
</evidence>
<dbReference type="Gene3D" id="3.30.420.10">
    <property type="entry name" value="Ribonuclease H-like superfamily/Ribonuclease H"/>
    <property type="match status" value="1"/>
</dbReference>
<dbReference type="PANTHER" id="PTHR42648">
    <property type="entry name" value="TRANSPOSASE, PUTATIVE-RELATED"/>
    <property type="match status" value="1"/>
</dbReference>
<dbReference type="AlphaFoldDB" id="A0A9Q3BC70"/>
<evidence type="ECO:0000256" key="11">
    <source>
        <dbReference type="ARBA" id="ARBA00022932"/>
    </source>
</evidence>
<evidence type="ECO:0000256" key="15">
    <source>
        <dbReference type="SAM" id="MobiDB-lite"/>
    </source>
</evidence>
<dbReference type="InterPro" id="IPR039537">
    <property type="entry name" value="Retrotran_Ty1/copia-like"/>
</dbReference>
<dbReference type="GO" id="GO:0015074">
    <property type="term" value="P:DNA integration"/>
    <property type="evidence" value="ECO:0007669"/>
    <property type="project" value="UniProtKB-KW"/>
</dbReference>
<evidence type="ECO:0000256" key="14">
    <source>
        <dbReference type="ARBA" id="ARBA00049244"/>
    </source>
</evidence>
<dbReference type="GO" id="GO:0046872">
    <property type="term" value="F:metal ion binding"/>
    <property type="evidence" value="ECO:0007669"/>
    <property type="project" value="UniProtKB-KW"/>
</dbReference>
<feature type="region of interest" description="Disordered" evidence="15">
    <location>
        <begin position="257"/>
        <end position="286"/>
    </location>
</feature>
<comment type="caution">
    <text evidence="17">The sequence shown here is derived from an EMBL/GenBank/DDBJ whole genome shotgun (WGS) entry which is preliminary data.</text>
</comment>
<dbReference type="GO" id="GO:0032196">
    <property type="term" value="P:transposition"/>
    <property type="evidence" value="ECO:0007669"/>
    <property type="project" value="UniProtKB-KW"/>
</dbReference>
<keyword evidence="11" id="KW-0808">Transferase</keyword>
<keyword evidence="12" id="KW-0233">DNA recombination</keyword>
<dbReference type="GO" id="GO:0004519">
    <property type="term" value="F:endonuclease activity"/>
    <property type="evidence" value="ECO:0007669"/>
    <property type="project" value="UniProtKB-KW"/>
</dbReference>
<evidence type="ECO:0000256" key="7">
    <source>
        <dbReference type="ARBA" id="ARBA00022842"/>
    </source>
</evidence>
<dbReference type="EMBL" id="AVOT02000381">
    <property type="protein sequence ID" value="MBW0462590.1"/>
    <property type="molecule type" value="Genomic_DNA"/>
</dbReference>
<keyword evidence="3" id="KW-0540">Nuclease</keyword>
<dbReference type="GO" id="GO:0006310">
    <property type="term" value="P:DNA recombination"/>
    <property type="evidence" value="ECO:0007669"/>
    <property type="project" value="UniProtKB-KW"/>
</dbReference>
<evidence type="ECO:0000256" key="9">
    <source>
        <dbReference type="ARBA" id="ARBA00022908"/>
    </source>
</evidence>
<evidence type="ECO:0000256" key="4">
    <source>
        <dbReference type="ARBA" id="ARBA00022723"/>
    </source>
</evidence>
<feature type="domain" description="Integrase catalytic" evidence="16">
    <location>
        <begin position="42"/>
        <end position="206"/>
    </location>
</feature>
<keyword evidence="8" id="KW-0694">RNA-binding</keyword>
<dbReference type="PROSITE" id="PS50994">
    <property type="entry name" value="INTEGRASE"/>
    <property type="match status" value="1"/>
</dbReference>
<dbReference type="InterPro" id="IPR036397">
    <property type="entry name" value="RNaseH_sf"/>
</dbReference>
<dbReference type="GO" id="GO:0003723">
    <property type="term" value="F:RNA binding"/>
    <property type="evidence" value="ECO:0007669"/>
    <property type="project" value="UniProtKB-KW"/>
</dbReference>
<dbReference type="PANTHER" id="PTHR42648:SF11">
    <property type="entry name" value="TRANSPOSON TY4-P GAG-POL POLYPROTEIN"/>
    <property type="match status" value="1"/>
</dbReference>
<name>A0A9Q3BC70_9BASI</name>
<keyword evidence="4" id="KW-0479">Metal-binding</keyword>
<dbReference type="GO" id="GO:0003887">
    <property type="term" value="F:DNA-directed DNA polymerase activity"/>
    <property type="evidence" value="ECO:0007669"/>
    <property type="project" value="UniProtKB-KW"/>
</dbReference>
<organism evidence="17 18">
    <name type="scientific">Austropuccinia psidii MF-1</name>
    <dbReference type="NCBI Taxonomy" id="1389203"/>
    <lineage>
        <taxon>Eukaryota</taxon>
        <taxon>Fungi</taxon>
        <taxon>Dikarya</taxon>
        <taxon>Basidiomycota</taxon>
        <taxon>Pucciniomycotina</taxon>
        <taxon>Pucciniomycetes</taxon>
        <taxon>Pucciniales</taxon>
        <taxon>Sphaerophragmiaceae</taxon>
        <taxon>Austropuccinia</taxon>
    </lineage>
</organism>
<evidence type="ECO:0000256" key="13">
    <source>
        <dbReference type="ARBA" id="ARBA00048173"/>
    </source>
</evidence>
<dbReference type="GO" id="GO:0005634">
    <property type="term" value="C:nucleus"/>
    <property type="evidence" value="ECO:0007669"/>
    <property type="project" value="UniProtKB-ARBA"/>
</dbReference>
<accession>A0A9Q3BC70</accession>